<dbReference type="RefSeq" id="WP_014260836.1">
    <property type="nucleotide sequence ID" value="NC_016629.1"/>
</dbReference>
<keyword evidence="2" id="KW-1185">Reference proteome</keyword>
<dbReference type="KEGG" id="daf:Desaf_2855"/>
<dbReference type="NCBIfam" id="NF041863">
    <property type="entry name" value="DVU0524_fam"/>
    <property type="match status" value="1"/>
</dbReference>
<dbReference type="AlphaFoldDB" id="F3Z1N3"/>
<name>F3Z1N3_DESAF</name>
<dbReference type="Proteomes" id="UP000007844">
    <property type="component" value="Chromosome"/>
</dbReference>
<dbReference type="InterPro" id="IPR049840">
    <property type="entry name" value="DVU0524-like"/>
</dbReference>
<accession>F3Z1N3</accession>
<evidence type="ECO:0000313" key="1">
    <source>
        <dbReference type="EMBL" id="EGJ51168.1"/>
    </source>
</evidence>
<dbReference type="HOGENOM" id="CLU_148544_0_0_7"/>
<evidence type="ECO:0000313" key="2">
    <source>
        <dbReference type="Proteomes" id="UP000007844"/>
    </source>
</evidence>
<proteinExistence type="predicted"/>
<dbReference type="EMBL" id="CP003221">
    <property type="protein sequence ID" value="EGJ51168.1"/>
    <property type="molecule type" value="Genomic_DNA"/>
</dbReference>
<gene>
    <name evidence="1" type="ORF">Desaf_2855</name>
</gene>
<reference evidence="1 2" key="1">
    <citation type="journal article" date="2011" name="J. Bacteriol.">
        <title>Genome sequence of the mercury-methylating and pleomorphic Desulfovibrio africanus Strain Walvis Bay.</title>
        <authorList>
            <person name="Brown S.D."/>
            <person name="Wall J.D."/>
            <person name="Kucken A.M."/>
            <person name="Gilmour C.C."/>
            <person name="Podar M."/>
            <person name="Brandt C.C."/>
            <person name="Teshima H."/>
            <person name="Detter J.C."/>
            <person name="Han C.S."/>
            <person name="Land M.L."/>
            <person name="Lucas S."/>
            <person name="Han J."/>
            <person name="Pennacchio L."/>
            <person name="Nolan M."/>
            <person name="Pitluck S."/>
            <person name="Woyke T."/>
            <person name="Goodwin L."/>
            <person name="Palumbo A.V."/>
            <person name="Elias D.A."/>
        </authorList>
    </citation>
    <scope>NUCLEOTIDE SEQUENCE [LARGE SCALE GENOMIC DNA]</scope>
    <source>
        <strain evidence="1 2">Walvis Bay</strain>
    </source>
</reference>
<protein>
    <submittedName>
        <fullName evidence="1">Uncharacterized protein</fullName>
    </submittedName>
</protein>
<dbReference type="STRING" id="690850.Desaf_2855"/>
<organism evidence="1 2">
    <name type="scientific">Desulfocurvibacter africanus subsp. africanus str. Walvis Bay</name>
    <dbReference type="NCBI Taxonomy" id="690850"/>
    <lineage>
        <taxon>Bacteria</taxon>
        <taxon>Pseudomonadati</taxon>
        <taxon>Thermodesulfobacteriota</taxon>
        <taxon>Desulfovibrionia</taxon>
        <taxon>Desulfovibrionales</taxon>
        <taxon>Desulfovibrionaceae</taxon>
        <taxon>Desulfocurvibacter</taxon>
    </lineage>
</organism>
<dbReference type="eggNOG" id="ENOG5032VNR">
    <property type="taxonomic scope" value="Bacteria"/>
</dbReference>
<sequence>MTTNPLHVRTMLQTYGKQLMHTRRLNKLMRGMRLAQGEAISPLDREIKRQQMIERVAREILDNLLVTGAENPIVDEIRVELQLVLGAEFIFEHPFMEQDLQIFRSTSSGPVRLESGEANRVLSKLWDITLAKIDRTML</sequence>